<dbReference type="CDD" id="cd08233">
    <property type="entry name" value="butanediol_DH_like"/>
    <property type="match status" value="1"/>
</dbReference>
<dbReference type="InterPro" id="IPR011032">
    <property type="entry name" value="GroES-like_sf"/>
</dbReference>
<dbReference type="SUPFAM" id="SSF50129">
    <property type="entry name" value="GroES-like"/>
    <property type="match status" value="1"/>
</dbReference>
<dbReference type="PANTHER" id="PTHR43401">
    <property type="entry name" value="L-THREONINE 3-DEHYDROGENASE"/>
    <property type="match status" value="1"/>
</dbReference>
<keyword evidence="2 4" id="KW-0862">Zinc</keyword>
<dbReference type="SMART" id="SM00829">
    <property type="entry name" value="PKS_ER"/>
    <property type="match status" value="1"/>
</dbReference>
<evidence type="ECO:0000256" key="3">
    <source>
        <dbReference type="ARBA" id="ARBA00023002"/>
    </source>
</evidence>
<dbReference type="InterPro" id="IPR013154">
    <property type="entry name" value="ADH-like_N"/>
</dbReference>
<dbReference type="GO" id="GO:0016491">
    <property type="term" value="F:oxidoreductase activity"/>
    <property type="evidence" value="ECO:0007669"/>
    <property type="project" value="UniProtKB-KW"/>
</dbReference>
<dbReference type="InterPro" id="IPR050129">
    <property type="entry name" value="Zn_alcohol_dh"/>
</dbReference>
<dbReference type="Proteomes" id="UP000185904">
    <property type="component" value="Unassembled WGS sequence"/>
</dbReference>
<name>A0A178CGR7_9EURO</name>
<dbReference type="Pfam" id="PF08240">
    <property type="entry name" value="ADH_N"/>
    <property type="match status" value="1"/>
</dbReference>
<dbReference type="PROSITE" id="PS00059">
    <property type="entry name" value="ADH_ZINC"/>
    <property type="match status" value="1"/>
</dbReference>
<keyword evidence="1 4" id="KW-0479">Metal-binding</keyword>
<evidence type="ECO:0000313" key="7">
    <source>
        <dbReference type="Proteomes" id="UP000185904"/>
    </source>
</evidence>
<evidence type="ECO:0000256" key="1">
    <source>
        <dbReference type="ARBA" id="ARBA00022723"/>
    </source>
</evidence>
<evidence type="ECO:0000313" key="6">
    <source>
        <dbReference type="EMBL" id="OAL29158.1"/>
    </source>
</evidence>
<comment type="caution">
    <text evidence="6">The sequence shown here is derived from an EMBL/GenBank/DDBJ whole genome shotgun (WGS) entry which is preliminary data.</text>
</comment>
<reference evidence="6 7" key="1">
    <citation type="submission" date="2016-03" db="EMBL/GenBank/DDBJ databases">
        <title>The draft genome sequence of Fonsecaea nubica causative agent of cutaneous subcutaneous infection in human host.</title>
        <authorList>
            <person name="Costa F."/>
            <person name="Sybren D.H."/>
            <person name="Raittz R.T."/>
            <person name="Weiss V.A."/>
            <person name="Leao A.C."/>
            <person name="Gomes R."/>
            <person name="De Souza E.M."/>
            <person name="Pedrosa F.O."/>
            <person name="Steffens M.B."/>
            <person name="Bombassaro A."/>
            <person name="Tadra-Sfeir M.Z."/>
            <person name="Moreno L.F."/>
            <person name="Najafzadeh M.J."/>
            <person name="Felipe M.S."/>
            <person name="Teixeira M."/>
            <person name="Sun J."/>
            <person name="Xi L."/>
            <person name="Castro M.A."/>
            <person name="Vicente V.A."/>
        </authorList>
    </citation>
    <scope>NUCLEOTIDE SEQUENCE [LARGE SCALE GENOMIC DNA]</scope>
    <source>
        <strain evidence="6 7">CBS 269.64</strain>
    </source>
</reference>
<gene>
    <name evidence="6" type="ORF">AYO20_09311</name>
</gene>
<dbReference type="RefSeq" id="XP_022496471.1">
    <property type="nucleotide sequence ID" value="XM_022647582.1"/>
</dbReference>
<dbReference type="InterPro" id="IPR020843">
    <property type="entry name" value="ER"/>
</dbReference>
<dbReference type="GO" id="GO:0008270">
    <property type="term" value="F:zinc ion binding"/>
    <property type="evidence" value="ECO:0007669"/>
    <property type="project" value="InterPro"/>
</dbReference>
<dbReference type="AlphaFoldDB" id="A0A178CGR7"/>
<organism evidence="6 7">
    <name type="scientific">Fonsecaea nubica</name>
    <dbReference type="NCBI Taxonomy" id="856822"/>
    <lineage>
        <taxon>Eukaryota</taxon>
        <taxon>Fungi</taxon>
        <taxon>Dikarya</taxon>
        <taxon>Ascomycota</taxon>
        <taxon>Pezizomycotina</taxon>
        <taxon>Eurotiomycetes</taxon>
        <taxon>Chaetothyriomycetidae</taxon>
        <taxon>Chaetothyriales</taxon>
        <taxon>Herpotrichiellaceae</taxon>
        <taxon>Fonsecaea</taxon>
    </lineage>
</organism>
<dbReference type="SUPFAM" id="SSF51735">
    <property type="entry name" value="NAD(P)-binding Rossmann-fold domains"/>
    <property type="match status" value="1"/>
</dbReference>
<feature type="domain" description="Enoyl reductase (ER)" evidence="5">
    <location>
        <begin position="8"/>
        <end position="354"/>
    </location>
</feature>
<dbReference type="InterPro" id="IPR036291">
    <property type="entry name" value="NAD(P)-bd_dom_sf"/>
</dbReference>
<evidence type="ECO:0000256" key="2">
    <source>
        <dbReference type="ARBA" id="ARBA00022833"/>
    </source>
</evidence>
<dbReference type="EMBL" id="LVCJ01000084">
    <property type="protein sequence ID" value="OAL29158.1"/>
    <property type="molecule type" value="Genomic_DNA"/>
</dbReference>
<sequence length="358" mass="38806">MLALRFHGNRDLRVDEIPKPELKPGWVLVFPVGFIELIREGLDLHEYVIGPANMPVEPHILTGETIPSVIGHEFSGTIEAVGEGVDDLSPGQKVAVFPVLTDGTCYWCQQNTYGMCDKWGFLGYSGWGGGMAQYVCVQRREIHVIPDSIPLDVAALVEPLAVGWHAVKKSAVKPGDLCLVLGAGPIGLAVVHCLRAHGIETIVVSEPSPARAAQAAEAGAQHILNPIKEDVPAFCQTLGDKRGVHAVFDCAGLQQAFDVGLASARGKGQILQVAIYEGPLTIKTPNVITRKQINLVGSNIYTREEFQEVIDAIASGQFKEPEKMITSKIPLRDAVSKGFEELLKNKDRHIKILIDPHA</sequence>
<dbReference type="InterPro" id="IPR013149">
    <property type="entry name" value="ADH-like_C"/>
</dbReference>
<dbReference type="GeneID" id="34592710"/>
<comment type="cofactor">
    <cofactor evidence="4">
        <name>Zn(2+)</name>
        <dbReference type="ChEBI" id="CHEBI:29105"/>
    </cofactor>
</comment>
<keyword evidence="3" id="KW-0560">Oxidoreductase</keyword>
<keyword evidence="7" id="KW-1185">Reference proteome</keyword>
<accession>A0A178CGR7</accession>
<dbReference type="PANTHER" id="PTHR43401:SF2">
    <property type="entry name" value="L-THREONINE 3-DEHYDROGENASE"/>
    <property type="match status" value="1"/>
</dbReference>
<evidence type="ECO:0000259" key="5">
    <source>
        <dbReference type="SMART" id="SM00829"/>
    </source>
</evidence>
<dbReference type="Pfam" id="PF00107">
    <property type="entry name" value="ADH_zinc_N"/>
    <property type="match status" value="1"/>
</dbReference>
<comment type="similarity">
    <text evidence="4">Belongs to the zinc-containing alcohol dehydrogenase family.</text>
</comment>
<evidence type="ECO:0000256" key="4">
    <source>
        <dbReference type="RuleBase" id="RU361277"/>
    </source>
</evidence>
<dbReference type="Gene3D" id="3.40.50.720">
    <property type="entry name" value="NAD(P)-binding Rossmann-like Domain"/>
    <property type="match status" value="1"/>
</dbReference>
<protein>
    <submittedName>
        <fullName evidence="6">Chlorophyll synthesis pathway protein BchC</fullName>
    </submittedName>
</protein>
<proteinExistence type="inferred from homology"/>
<dbReference type="OrthoDB" id="3941538at2759"/>
<dbReference type="InterPro" id="IPR002328">
    <property type="entry name" value="ADH_Zn_CS"/>
</dbReference>
<dbReference type="Gene3D" id="3.90.180.10">
    <property type="entry name" value="Medium-chain alcohol dehydrogenases, catalytic domain"/>
    <property type="match status" value="1"/>
</dbReference>